<protein>
    <submittedName>
        <fullName evidence="2">Uncharacterized protein</fullName>
    </submittedName>
</protein>
<feature type="compositionally biased region" description="Low complexity" evidence="1">
    <location>
        <begin position="49"/>
        <end position="61"/>
    </location>
</feature>
<sequence>MVVERKQRRPVKKAEYQSDNNTGITIPGSCYNPIYESAEDFVMDQDLPAQLSLSGSPSPSSYHTFDHTKNIKQSSSSRTPPATSLDQSRHSVNVVDENDDPNVHLRTVEGMDF</sequence>
<dbReference type="Proteomes" id="UP001472677">
    <property type="component" value="Unassembled WGS sequence"/>
</dbReference>
<feature type="region of interest" description="Disordered" evidence="1">
    <location>
        <begin position="1"/>
        <end position="24"/>
    </location>
</feature>
<feature type="compositionally biased region" description="Basic and acidic residues" evidence="1">
    <location>
        <begin position="101"/>
        <end position="113"/>
    </location>
</feature>
<accession>A0ABR2G2X5</accession>
<evidence type="ECO:0000256" key="1">
    <source>
        <dbReference type="SAM" id="MobiDB-lite"/>
    </source>
</evidence>
<evidence type="ECO:0000313" key="3">
    <source>
        <dbReference type="Proteomes" id="UP001472677"/>
    </source>
</evidence>
<keyword evidence="3" id="KW-1185">Reference proteome</keyword>
<feature type="compositionally biased region" description="Polar residues" evidence="1">
    <location>
        <begin position="71"/>
        <end position="86"/>
    </location>
</feature>
<proteinExistence type="predicted"/>
<comment type="caution">
    <text evidence="2">The sequence shown here is derived from an EMBL/GenBank/DDBJ whole genome shotgun (WGS) entry which is preliminary data.</text>
</comment>
<dbReference type="EMBL" id="JBBPBM010000003">
    <property type="protein sequence ID" value="KAK8593415.1"/>
    <property type="molecule type" value="Genomic_DNA"/>
</dbReference>
<gene>
    <name evidence="2" type="ORF">V6N12_045497</name>
</gene>
<evidence type="ECO:0000313" key="2">
    <source>
        <dbReference type="EMBL" id="KAK8593415.1"/>
    </source>
</evidence>
<reference evidence="2 3" key="1">
    <citation type="journal article" date="2024" name="G3 (Bethesda)">
        <title>Genome assembly of Hibiscus sabdariffa L. provides insights into metabolisms of medicinal natural products.</title>
        <authorList>
            <person name="Kim T."/>
        </authorList>
    </citation>
    <scope>NUCLEOTIDE SEQUENCE [LARGE SCALE GENOMIC DNA]</scope>
    <source>
        <strain evidence="2">TK-2024</strain>
        <tissue evidence="2">Old leaves</tissue>
    </source>
</reference>
<feature type="compositionally biased region" description="Basic residues" evidence="1">
    <location>
        <begin position="1"/>
        <end position="11"/>
    </location>
</feature>
<name>A0ABR2G2X5_9ROSI</name>
<organism evidence="2 3">
    <name type="scientific">Hibiscus sabdariffa</name>
    <name type="common">roselle</name>
    <dbReference type="NCBI Taxonomy" id="183260"/>
    <lineage>
        <taxon>Eukaryota</taxon>
        <taxon>Viridiplantae</taxon>
        <taxon>Streptophyta</taxon>
        <taxon>Embryophyta</taxon>
        <taxon>Tracheophyta</taxon>
        <taxon>Spermatophyta</taxon>
        <taxon>Magnoliopsida</taxon>
        <taxon>eudicotyledons</taxon>
        <taxon>Gunneridae</taxon>
        <taxon>Pentapetalae</taxon>
        <taxon>rosids</taxon>
        <taxon>malvids</taxon>
        <taxon>Malvales</taxon>
        <taxon>Malvaceae</taxon>
        <taxon>Malvoideae</taxon>
        <taxon>Hibiscus</taxon>
    </lineage>
</organism>
<feature type="region of interest" description="Disordered" evidence="1">
    <location>
        <begin position="49"/>
        <end position="113"/>
    </location>
</feature>